<dbReference type="STRING" id="490189.SAMN02927903_02338"/>
<gene>
    <name evidence="3" type="ORF">SAMN02927903_02338</name>
</gene>
<dbReference type="PROSITE" id="PS51257">
    <property type="entry name" value="PROKAR_LIPOPROTEIN"/>
    <property type="match status" value="1"/>
</dbReference>
<evidence type="ECO:0000256" key="2">
    <source>
        <dbReference type="SAM" id="SignalP"/>
    </source>
</evidence>
<dbReference type="Proteomes" id="UP000199354">
    <property type="component" value="Unassembled WGS sequence"/>
</dbReference>
<proteinExistence type="predicted"/>
<name>A0A1G5IP12_9FLAO</name>
<dbReference type="RefSeq" id="WP_091143894.1">
    <property type="nucleotide sequence ID" value="NZ_FMVF01000010.1"/>
</dbReference>
<feature type="region of interest" description="Disordered" evidence="1">
    <location>
        <begin position="26"/>
        <end position="85"/>
    </location>
</feature>
<feature type="signal peptide" evidence="2">
    <location>
        <begin position="1"/>
        <end position="20"/>
    </location>
</feature>
<organism evidence="3 4">
    <name type="scientific">Flavobacterium caeni</name>
    <dbReference type="NCBI Taxonomy" id="490189"/>
    <lineage>
        <taxon>Bacteria</taxon>
        <taxon>Pseudomonadati</taxon>
        <taxon>Bacteroidota</taxon>
        <taxon>Flavobacteriia</taxon>
        <taxon>Flavobacteriales</taxon>
        <taxon>Flavobacteriaceae</taxon>
        <taxon>Flavobacterium</taxon>
    </lineage>
</organism>
<protein>
    <submittedName>
        <fullName evidence="3">Uncharacterized protein</fullName>
    </submittedName>
</protein>
<feature type="compositionally biased region" description="Low complexity" evidence="1">
    <location>
        <begin position="122"/>
        <end position="132"/>
    </location>
</feature>
<keyword evidence="2" id="KW-0732">Signal</keyword>
<sequence>MNAKSLLGLLSIALVLGACKKDLEPQTASETPTTAAPDAAASNDPVAQMTPTAAPTMTATPGATTVQPTAVAPGMNPAHGQPGHRCDIAVGAPLNSAAKMTSQPAMTINPNQASGNQSFKITPTAAPTGGTPKLLQPPAASAQPVVTAPGMNPPHGQPGHRCDIAVGAPLNSAAAAPKIETAKTETKAAPMEITVSDPAKGEEKKAE</sequence>
<feature type="chain" id="PRO_5011763514" evidence="2">
    <location>
        <begin position="21"/>
        <end position="207"/>
    </location>
</feature>
<accession>A0A1G5IP12</accession>
<evidence type="ECO:0000256" key="1">
    <source>
        <dbReference type="SAM" id="MobiDB-lite"/>
    </source>
</evidence>
<evidence type="ECO:0000313" key="3">
    <source>
        <dbReference type="EMBL" id="SCY77480.1"/>
    </source>
</evidence>
<dbReference type="OrthoDB" id="678557at2"/>
<feature type="compositionally biased region" description="Low complexity" evidence="1">
    <location>
        <begin position="26"/>
        <end position="67"/>
    </location>
</feature>
<evidence type="ECO:0000313" key="4">
    <source>
        <dbReference type="Proteomes" id="UP000199354"/>
    </source>
</evidence>
<keyword evidence="4" id="KW-1185">Reference proteome</keyword>
<dbReference type="EMBL" id="FMVF01000010">
    <property type="protein sequence ID" value="SCY77480.1"/>
    <property type="molecule type" value="Genomic_DNA"/>
</dbReference>
<feature type="region of interest" description="Disordered" evidence="1">
    <location>
        <begin position="106"/>
        <end position="207"/>
    </location>
</feature>
<reference evidence="3 4" key="1">
    <citation type="submission" date="2016-10" db="EMBL/GenBank/DDBJ databases">
        <authorList>
            <person name="de Groot N.N."/>
        </authorList>
    </citation>
    <scope>NUCLEOTIDE SEQUENCE [LARGE SCALE GENOMIC DNA]</scope>
    <source>
        <strain evidence="3 4">CGMCC 1.7031</strain>
    </source>
</reference>
<dbReference type="AlphaFoldDB" id="A0A1G5IP12"/>
<feature type="compositionally biased region" description="Polar residues" evidence="1">
    <location>
        <begin position="106"/>
        <end position="121"/>
    </location>
</feature>